<dbReference type="RefSeq" id="WP_187708827.1">
    <property type="nucleotide sequence ID" value="NZ_CP060782.1"/>
</dbReference>
<keyword evidence="1" id="KW-0472">Membrane</keyword>
<dbReference type="EMBL" id="CP060782">
    <property type="protein sequence ID" value="QNP45874.1"/>
    <property type="molecule type" value="Genomic_DNA"/>
</dbReference>
<sequence length="87" mass="9141">MTAVEIAVEVVGWAGALLILLAYLLLSAGKLTGQSVVYQGMNVVGAAGFTINGWWHGALPSTALNIVWMGIGLVALWKITQRRGSST</sequence>
<dbReference type="Proteomes" id="UP000516105">
    <property type="component" value="Chromosome"/>
</dbReference>
<keyword evidence="4" id="KW-1185">Reference proteome</keyword>
<feature type="transmembrane region" description="Helical" evidence="1">
    <location>
        <begin position="6"/>
        <end position="24"/>
    </location>
</feature>
<evidence type="ECO:0000313" key="3">
    <source>
        <dbReference type="EMBL" id="QNP45874.1"/>
    </source>
</evidence>
<dbReference type="NCBIfam" id="NF047864">
    <property type="entry name" value="CBU_0592_membra"/>
    <property type="match status" value="1"/>
</dbReference>
<evidence type="ECO:0000256" key="1">
    <source>
        <dbReference type="SAM" id="Phobius"/>
    </source>
</evidence>
<keyword evidence="1" id="KW-0812">Transmembrane</keyword>
<dbReference type="Pfam" id="PF26604">
    <property type="entry name" value="CBU_0592"/>
    <property type="match status" value="1"/>
</dbReference>
<protein>
    <recommendedName>
        <fullName evidence="2">CBU-0592-like domain-containing protein</fullName>
    </recommendedName>
</protein>
<dbReference type="InterPro" id="IPR058058">
    <property type="entry name" value="CBU_0592-like"/>
</dbReference>
<organism evidence="3 4">
    <name type="scientific">Sphingomonas sediminicola</name>
    <dbReference type="NCBI Taxonomy" id="386874"/>
    <lineage>
        <taxon>Bacteria</taxon>
        <taxon>Pseudomonadati</taxon>
        <taxon>Pseudomonadota</taxon>
        <taxon>Alphaproteobacteria</taxon>
        <taxon>Sphingomonadales</taxon>
        <taxon>Sphingomonadaceae</taxon>
        <taxon>Sphingomonas</taxon>
    </lineage>
</organism>
<reference evidence="3 4" key="1">
    <citation type="submission" date="2020-08" db="EMBL/GenBank/DDBJ databases">
        <title>Genome sequence of Sphingomonas sediminicola KACC 15039T.</title>
        <authorList>
            <person name="Hyun D.-W."/>
            <person name="Bae J.-W."/>
        </authorList>
    </citation>
    <scope>NUCLEOTIDE SEQUENCE [LARGE SCALE GENOMIC DNA]</scope>
    <source>
        <strain evidence="3 4">KACC 15039</strain>
    </source>
</reference>
<accession>A0ABX6T7P9</accession>
<keyword evidence="1" id="KW-1133">Transmembrane helix</keyword>
<evidence type="ECO:0000313" key="4">
    <source>
        <dbReference type="Proteomes" id="UP000516105"/>
    </source>
</evidence>
<gene>
    <name evidence="3" type="ORF">H9L14_00710</name>
</gene>
<proteinExistence type="predicted"/>
<name>A0ABX6T7P9_9SPHN</name>
<feature type="transmembrane region" description="Helical" evidence="1">
    <location>
        <begin position="61"/>
        <end position="79"/>
    </location>
</feature>
<feature type="domain" description="CBU-0592-like" evidence="2">
    <location>
        <begin position="9"/>
        <end position="83"/>
    </location>
</feature>
<evidence type="ECO:0000259" key="2">
    <source>
        <dbReference type="Pfam" id="PF26604"/>
    </source>
</evidence>